<keyword evidence="2" id="KW-1185">Reference proteome</keyword>
<protein>
    <submittedName>
        <fullName evidence="1">Uncharacterized protein</fullName>
    </submittedName>
</protein>
<sequence>MTKIEKVLYTGKTHATGGRDGTARIDDVKLSPPATASLAPIPSSPLQPAGRPASLVPWDRCWQAQDEIAGEDRHRRGSLGMTRDTYGLQARLNISLPAIDPELARVLVDEARIRRRRVEYRGRAEAACLVSFEQVGPAAQMALEAGETLGRVVLMMYLVEIGASAKSFYG</sequence>
<dbReference type="EMBL" id="JACHBK010000005">
    <property type="protein sequence ID" value="MBB5535939.1"/>
    <property type="molecule type" value="Genomic_DNA"/>
</dbReference>
<dbReference type="AlphaFoldDB" id="A0A7W8X898"/>
<evidence type="ECO:0000313" key="2">
    <source>
        <dbReference type="Proteomes" id="UP000585507"/>
    </source>
</evidence>
<comment type="caution">
    <text evidence="1">The sequence shown here is derived from an EMBL/GenBank/DDBJ whole genome shotgun (WGS) entry which is preliminary data.</text>
</comment>
<gene>
    <name evidence="1" type="ORF">GGD55_002643</name>
</gene>
<proteinExistence type="predicted"/>
<accession>A0A7W8X898</accession>
<dbReference type="Gene3D" id="2.20.25.10">
    <property type="match status" value="1"/>
</dbReference>
<name>A0A7W8X898_9HYPH</name>
<reference evidence="1 2" key="1">
    <citation type="submission" date="2020-08" db="EMBL/GenBank/DDBJ databases">
        <title>Genomic Encyclopedia of Type Strains, Phase IV (KMG-V): Genome sequencing to study the core and pangenomes of soil and plant-associated prokaryotes.</title>
        <authorList>
            <person name="Whitman W."/>
        </authorList>
    </citation>
    <scope>NUCLEOTIDE SEQUENCE [LARGE SCALE GENOMIC DNA]</scope>
    <source>
        <strain evidence="1 2">SEMIA 4084</strain>
    </source>
</reference>
<dbReference type="Proteomes" id="UP000585507">
    <property type="component" value="Unassembled WGS sequence"/>
</dbReference>
<evidence type="ECO:0000313" key="1">
    <source>
        <dbReference type="EMBL" id="MBB5535939.1"/>
    </source>
</evidence>
<organism evidence="1 2">
    <name type="scientific">Rhizobium giardinii</name>
    <dbReference type="NCBI Taxonomy" id="56731"/>
    <lineage>
        <taxon>Bacteria</taxon>
        <taxon>Pseudomonadati</taxon>
        <taxon>Pseudomonadota</taxon>
        <taxon>Alphaproteobacteria</taxon>
        <taxon>Hyphomicrobiales</taxon>
        <taxon>Rhizobiaceae</taxon>
        <taxon>Rhizobium/Agrobacterium group</taxon>
        <taxon>Rhizobium</taxon>
    </lineage>
</organism>